<dbReference type="EMBL" id="BMAW01021878">
    <property type="protein sequence ID" value="GFT75208.1"/>
    <property type="molecule type" value="Genomic_DNA"/>
</dbReference>
<organism evidence="2 3">
    <name type="scientific">Nephila pilipes</name>
    <name type="common">Giant wood spider</name>
    <name type="synonym">Nephila maculata</name>
    <dbReference type="NCBI Taxonomy" id="299642"/>
    <lineage>
        <taxon>Eukaryota</taxon>
        <taxon>Metazoa</taxon>
        <taxon>Ecdysozoa</taxon>
        <taxon>Arthropoda</taxon>
        <taxon>Chelicerata</taxon>
        <taxon>Arachnida</taxon>
        <taxon>Araneae</taxon>
        <taxon>Araneomorphae</taxon>
        <taxon>Entelegynae</taxon>
        <taxon>Araneoidea</taxon>
        <taxon>Nephilidae</taxon>
        <taxon>Nephila</taxon>
    </lineage>
</organism>
<protein>
    <submittedName>
        <fullName evidence="2">Uncharacterized protein</fullName>
    </submittedName>
</protein>
<feature type="coiled-coil region" evidence="1">
    <location>
        <begin position="34"/>
        <end position="79"/>
    </location>
</feature>
<accession>A0A8X6PK28</accession>
<evidence type="ECO:0000313" key="3">
    <source>
        <dbReference type="Proteomes" id="UP000887013"/>
    </source>
</evidence>
<proteinExistence type="predicted"/>
<keyword evidence="3" id="KW-1185">Reference proteome</keyword>
<name>A0A8X6PK28_NEPPI</name>
<evidence type="ECO:0000256" key="1">
    <source>
        <dbReference type="SAM" id="Coils"/>
    </source>
</evidence>
<keyword evidence="1" id="KW-0175">Coiled coil</keyword>
<dbReference type="OrthoDB" id="6413744at2759"/>
<dbReference type="Proteomes" id="UP000887013">
    <property type="component" value="Unassembled WGS sequence"/>
</dbReference>
<comment type="caution">
    <text evidence="2">The sequence shown here is derived from an EMBL/GenBank/DDBJ whole genome shotgun (WGS) entry which is preliminary data.</text>
</comment>
<evidence type="ECO:0000313" key="2">
    <source>
        <dbReference type="EMBL" id="GFT75208.1"/>
    </source>
</evidence>
<reference evidence="2" key="1">
    <citation type="submission" date="2020-08" db="EMBL/GenBank/DDBJ databases">
        <title>Multicomponent nature underlies the extraordinary mechanical properties of spider dragline silk.</title>
        <authorList>
            <person name="Kono N."/>
            <person name="Nakamura H."/>
            <person name="Mori M."/>
            <person name="Yoshida Y."/>
            <person name="Ohtoshi R."/>
            <person name="Malay A.D."/>
            <person name="Moran D.A.P."/>
            <person name="Tomita M."/>
            <person name="Numata K."/>
            <person name="Arakawa K."/>
        </authorList>
    </citation>
    <scope>NUCLEOTIDE SEQUENCE</scope>
</reference>
<sequence>MNLPRSDLGQCSSRLTYVMCFKIPVEKYNVCLKLARAEKEYNRLKLLHKAREERLLKEIDLQEKRRQKMETKLQNVKSLAQESKFSHCETQSKILISTTENNIISLILKRAKWNLRHSG</sequence>
<dbReference type="AlphaFoldDB" id="A0A8X6PK28"/>
<gene>
    <name evidence="2" type="ORF">NPIL_58611</name>
</gene>